<dbReference type="Pfam" id="PF01337">
    <property type="entry name" value="Barstar"/>
    <property type="match status" value="1"/>
</dbReference>
<dbReference type="CDD" id="cd05141">
    <property type="entry name" value="Barstar_evA4336-like"/>
    <property type="match status" value="1"/>
</dbReference>
<gene>
    <name evidence="4" type="ORF">H8N03_07130</name>
</gene>
<reference evidence="4" key="1">
    <citation type="submission" date="2020-08" db="EMBL/GenBank/DDBJ databases">
        <title>Ramlibacter sp. USB13 16S ribosomal RNA gene genome sequencing and assembly.</title>
        <authorList>
            <person name="Kang M."/>
        </authorList>
    </citation>
    <scope>NUCLEOTIDE SEQUENCE</scope>
    <source>
        <strain evidence="4">USB13</strain>
    </source>
</reference>
<evidence type="ECO:0000256" key="1">
    <source>
        <dbReference type="ARBA" id="ARBA00006845"/>
    </source>
</evidence>
<proteinExistence type="inferred from homology"/>
<evidence type="ECO:0000313" key="5">
    <source>
        <dbReference type="Proteomes" id="UP000608513"/>
    </source>
</evidence>
<feature type="domain" description="Barstar (barnase inhibitor)" evidence="3">
    <location>
        <begin position="58"/>
        <end position="154"/>
    </location>
</feature>
<feature type="region of interest" description="Disordered" evidence="2">
    <location>
        <begin position="167"/>
        <end position="188"/>
    </location>
</feature>
<dbReference type="Proteomes" id="UP000608513">
    <property type="component" value="Unassembled WGS sequence"/>
</dbReference>
<organism evidence="4 5">
    <name type="scientific">Ramlibacter cellulosilyticus</name>
    <dbReference type="NCBI Taxonomy" id="2764187"/>
    <lineage>
        <taxon>Bacteria</taxon>
        <taxon>Pseudomonadati</taxon>
        <taxon>Pseudomonadota</taxon>
        <taxon>Betaproteobacteria</taxon>
        <taxon>Burkholderiales</taxon>
        <taxon>Comamonadaceae</taxon>
        <taxon>Ramlibacter</taxon>
    </lineage>
</organism>
<evidence type="ECO:0000256" key="2">
    <source>
        <dbReference type="SAM" id="MobiDB-lite"/>
    </source>
</evidence>
<protein>
    <submittedName>
        <fullName evidence="4">Barstar family protein</fullName>
    </submittedName>
</protein>
<comment type="caution">
    <text evidence="4">The sequence shown here is derived from an EMBL/GenBank/DDBJ whole genome shotgun (WGS) entry which is preliminary data.</text>
</comment>
<dbReference type="InterPro" id="IPR000468">
    <property type="entry name" value="Barstar"/>
</dbReference>
<accession>A0A923SAX1</accession>
<comment type="similarity">
    <text evidence="1">Belongs to the barstar family.</text>
</comment>
<sequence length="215" mass="24167">MKRDLFLTREKETEMDQRDVRPDVSQTPLKGVRSNIVQSIRAYRVQDLQDTATQLGHHFLYANLATAQSKQDVLDMIAQQFTFPAHFGKNFDALYDCMTDPLHKSGPQPGFIVVLEHIPANGKFDKEAREQLLDIFRDTADYWADRKVPFRCFYSFAVARSAQAGADKAEGQAAPVQQPVANDGEKMPTDKILDVSPLALRMSSPFNAGYWLAAA</sequence>
<evidence type="ECO:0000313" key="4">
    <source>
        <dbReference type="EMBL" id="MBC5782713.1"/>
    </source>
</evidence>
<dbReference type="Gene3D" id="3.30.370.10">
    <property type="entry name" value="Barstar-like"/>
    <property type="match status" value="1"/>
</dbReference>
<dbReference type="SUPFAM" id="SSF52038">
    <property type="entry name" value="Barstar-related"/>
    <property type="match status" value="1"/>
</dbReference>
<dbReference type="EMBL" id="JACORT010000002">
    <property type="protein sequence ID" value="MBC5782713.1"/>
    <property type="molecule type" value="Genomic_DNA"/>
</dbReference>
<dbReference type="InterPro" id="IPR035905">
    <property type="entry name" value="Barstar-like_sf"/>
</dbReference>
<evidence type="ECO:0000259" key="3">
    <source>
        <dbReference type="Pfam" id="PF01337"/>
    </source>
</evidence>
<dbReference type="AlphaFoldDB" id="A0A923SAX1"/>
<name>A0A923SAX1_9BURK</name>
<keyword evidence="5" id="KW-1185">Reference proteome</keyword>